<comment type="caution">
    <text evidence="2">The sequence shown here is derived from an EMBL/GenBank/DDBJ whole genome shotgun (WGS) entry which is preliminary data.</text>
</comment>
<dbReference type="EMBL" id="JACGWN010000015">
    <property type="protein sequence ID" value="KAL0401910.1"/>
    <property type="molecule type" value="Genomic_DNA"/>
</dbReference>
<dbReference type="SUPFAM" id="SSF53098">
    <property type="entry name" value="Ribonuclease H-like"/>
    <property type="match status" value="1"/>
</dbReference>
<dbReference type="Gene3D" id="3.30.420.10">
    <property type="entry name" value="Ribonuclease H-like superfamily/Ribonuclease H"/>
    <property type="match status" value="1"/>
</dbReference>
<proteinExistence type="predicted"/>
<reference evidence="2" key="1">
    <citation type="submission" date="2020-06" db="EMBL/GenBank/DDBJ databases">
        <authorList>
            <person name="Li T."/>
            <person name="Hu X."/>
            <person name="Zhang T."/>
            <person name="Song X."/>
            <person name="Zhang H."/>
            <person name="Dai N."/>
            <person name="Sheng W."/>
            <person name="Hou X."/>
            <person name="Wei L."/>
        </authorList>
    </citation>
    <scope>NUCLEOTIDE SEQUENCE</scope>
    <source>
        <strain evidence="2">KEN1</strain>
        <tissue evidence="2">Leaf</tissue>
    </source>
</reference>
<dbReference type="EMBL" id="JACGWN010000015">
    <property type="protein sequence ID" value="KAL0401911.1"/>
    <property type="molecule type" value="Genomic_DNA"/>
</dbReference>
<feature type="domain" description="Integrase catalytic" evidence="1">
    <location>
        <begin position="31"/>
        <end position="147"/>
    </location>
</feature>
<evidence type="ECO:0000313" key="3">
    <source>
        <dbReference type="EMBL" id="KAL0401910.1"/>
    </source>
</evidence>
<dbReference type="PANTHER" id="PTHR35046">
    <property type="entry name" value="ZINC KNUCKLE (CCHC-TYPE) FAMILY PROTEIN"/>
    <property type="match status" value="1"/>
</dbReference>
<dbReference type="GO" id="GO:0003676">
    <property type="term" value="F:nucleic acid binding"/>
    <property type="evidence" value="ECO:0007669"/>
    <property type="project" value="InterPro"/>
</dbReference>
<evidence type="ECO:0000313" key="4">
    <source>
        <dbReference type="EMBL" id="KAL0401911.1"/>
    </source>
</evidence>
<dbReference type="EMBL" id="JACGWN010000015">
    <property type="protein sequence ID" value="KAL0401908.1"/>
    <property type="molecule type" value="Genomic_DNA"/>
</dbReference>
<organism evidence="2">
    <name type="scientific">Sesamum latifolium</name>
    <dbReference type="NCBI Taxonomy" id="2727402"/>
    <lineage>
        <taxon>Eukaryota</taxon>
        <taxon>Viridiplantae</taxon>
        <taxon>Streptophyta</taxon>
        <taxon>Embryophyta</taxon>
        <taxon>Tracheophyta</taxon>
        <taxon>Spermatophyta</taxon>
        <taxon>Magnoliopsida</taxon>
        <taxon>eudicotyledons</taxon>
        <taxon>Gunneridae</taxon>
        <taxon>Pentapetalae</taxon>
        <taxon>asterids</taxon>
        <taxon>lamiids</taxon>
        <taxon>Lamiales</taxon>
        <taxon>Pedaliaceae</taxon>
        <taxon>Sesamum</taxon>
    </lineage>
</organism>
<evidence type="ECO:0000313" key="2">
    <source>
        <dbReference type="EMBL" id="KAL0401908.1"/>
    </source>
</evidence>
<dbReference type="PANTHER" id="PTHR35046:SF26">
    <property type="entry name" value="RNA-DIRECTED DNA POLYMERASE"/>
    <property type="match status" value="1"/>
</dbReference>
<accession>A0AAW2TAS4</accession>
<dbReference type="AlphaFoldDB" id="A0AAW2TAS4"/>
<sequence>MKRDVADFVARCLNCQKVKAKHQRPSGWLQPLEIPELKWEHITMDFVTGLPRTRQGHDSIWVIIDRLIKSAHFIHVRTTYTLDKLVTIYIEDIVRLHGIPVSIVSDRDPRFTSRFWNSFQQVMGTKVKLSTAYHPQTNGQTENNPNS</sequence>
<reference evidence="2" key="2">
    <citation type="journal article" date="2024" name="Plant">
        <title>Genomic evolution and insights into agronomic trait innovations of Sesamum species.</title>
        <authorList>
            <person name="Miao H."/>
            <person name="Wang L."/>
            <person name="Qu L."/>
            <person name="Liu H."/>
            <person name="Sun Y."/>
            <person name="Le M."/>
            <person name="Wang Q."/>
            <person name="Wei S."/>
            <person name="Zheng Y."/>
            <person name="Lin W."/>
            <person name="Duan Y."/>
            <person name="Cao H."/>
            <person name="Xiong S."/>
            <person name="Wang X."/>
            <person name="Wei L."/>
            <person name="Li C."/>
            <person name="Ma Q."/>
            <person name="Ju M."/>
            <person name="Zhao R."/>
            <person name="Li G."/>
            <person name="Mu C."/>
            <person name="Tian Q."/>
            <person name="Mei H."/>
            <person name="Zhang T."/>
            <person name="Gao T."/>
            <person name="Zhang H."/>
        </authorList>
    </citation>
    <scope>NUCLEOTIDE SEQUENCE</scope>
    <source>
        <strain evidence="2">KEN1</strain>
    </source>
</reference>
<dbReference type="InterPro" id="IPR012337">
    <property type="entry name" value="RNaseH-like_sf"/>
</dbReference>
<dbReference type="InterPro" id="IPR001584">
    <property type="entry name" value="Integrase_cat-core"/>
</dbReference>
<gene>
    <name evidence="2" type="ORF">Slati_4220700</name>
    <name evidence="3" type="ORF">Slati_4220900</name>
    <name evidence="4" type="ORF">Slati_4221000</name>
</gene>
<dbReference type="GO" id="GO:0015074">
    <property type="term" value="P:DNA integration"/>
    <property type="evidence" value="ECO:0007669"/>
    <property type="project" value="InterPro"/>
</dbReference>
<dbReference type="InterPro" id="IPR036397">
    <property type="entry name" value="RNaseH_sf"/>
</dbReference>
<dbReference type="PROSITE" id="PS50994">
    <property type="entry name" value="INTEGRASE"/>
    <property type="match status" value="1"/>
</dbReference>
<protein>
    <submittedName>
        <fullName evidence="2">Transposon Ty3-G Gag-Pol polyprotein</fullName>
    </submittedName>
</protein>
<evidence type="ECO:0000259" key="1">
    <source>
        <dbReference type="PROSITE" id="PS50994"/>
    </source>
</evidence>
<name>A0AAW2TAS4_9LAMI</name>